<keyword evidence="4" id="KW-1185">Reference proteome</keyword>
<dbReference type="PROSITE" id="PS51421">
    <property type="entry name" value="RAS"/>
    <property type="match status" value="1"/>
</dbReference>
<dbReference type="Gene3D" id="3.40.50.300">
    <property type="entry name" value="P-loop containing nucleotide triphosphate hydrolases"/>
    <property type="match status" value="1"/>
</dbReference>
<dbReference type="STRING" id="1246581.A0A2H9TM11"/>
<dbReference type="AlphaFoldDB" id="A0A2H9TM11"/>
<dbReference type="InterPro" id="IPR050227">
    <property type="entry name" value="Rab"/>
</dbReference>
<reference evidence="3 4" key="1">
    <citation type="submission" date="2016-10" db="EMBL/GenBank/DDBJ databases">
        <title>The genome of Paramicrosporidium saccamoebae is the missing link in understanding Cryptomycota and Microsporidia evolution.</title>
        <authorList>
            <person name="Quandt C.A."/>
            <person name="Beaudet D."/>
            <person name="Corsaro D."/>
            <person name="Michel R."/>
            <person name="Corradi N."/>
            <person name="James T."/>
        </authorList>
    </citation>
    <scope>NUCLEOTIDE SEQUENCE [LARGE SCALE GENOMIC DNA]</scope>
    <source>
        <strain evidence="3 4">KSL3</strain>
    </source>
</reference>
<dbReference type="InterPro" id="IPR005225">
    <property type="entry name" value="Small_GTP-bd"/>
</dbReference>
<dbReference type="NCBIfam" id="TIGR00231">
    <property type="entry name" value="small_GTP"/>
    <property type="match status" value="1"/>
</dbReference>
<dbReference type="CDD" id="cd01861">
    <property type="entry name" value="Rab6"/>
    <property type="match status" value="1"/>
</dbReference>
<gene>
    <name evidence="3" type="ORF">PSACC_01337</name>
</gene>
<name>A0A2H9TM11_9FUNG</name>
<dbReference type="SMART" id="SM00176">
    <property type="entry name" value="RAN"/>
    <property type="match status" value="1"/>
</dbReference>
<evidence type="ECO:0000313" key="3">
    <source>
        <dbReference type="EMBL" id="PJF18811.1"/>
    </source>
</evidence>
<dbReference type="SMART" id="SM00173">
    <property type="entry name" value="RAS"/>
    <property type="match status" value="1"/>
</dbReference>
<dbReference type="InterPro" id="IPR027417">
    <property type="entry name" value="P-loop_NTPase"/>
</dbReference>
<dbReference type="PROSITE" id="PS51419">
    <property type="entry name" value="RAB"/>
    <property type="match status" value="1"/>
</dbReference>
<dbReference type="PROSITE" id="PS51420">
    <property type="entry name" value="RHO"/>
    <property type="match status" value="1"/>
</dbReference>
<keyword evidence="2" id="KW-0342">GTP-binding</keyword>
<dbReference type="OrthoDB" id="9989112at2759"/>
<dbReference type="GO" id="GO:0005525">
    <property type="term" value="F:GTP binding"/>
    <property type="evidence" value="ECO:0007669"/>
    <property type="project" value="UniProtKB-KW"/>
</dbReference>
<dbReference type="InterPro" id="IPR001806">
    <property type="entry name" value="Small_GTPase"/>
</dbReference>
<dbReference type="SMART" id="SM00175">
    <property type="entry name" value="RAB"/>
    <property type="match status" value="1"/>
</dbReference>
<accession>A0A2H9TM11</accession>
<dbReference type="Proteomes" id="UP000240830">
    <property type="component" value="Unassembled WGS sequence"/>
</dbReference>
<dbReference type="EMBL" id="MTSL01000101">
    <property type="protein sequence ID" value="PJF18811.1"/>
    <property type="molecule type" value="Genomic_DNA"/>
</dbReference>
<dbReference type="GO" id="GO:0003924">
    <property type="term" value="F:GTPase activity"/>
    <property type="evidence" value="ECO:0007669"/>
    <property type="project" value="InterPro"/>
</dbReference>
<evidence type="ECO:0000256" key="1">
    <source>
        <dbReference type="ARBA" id="ARBA00022741"/>
    </source>
</evidence>
<dbReference type="SMART" id="SM00174">
    <property type="entry name" value="RHO"/>
    <property type="match status" value="1"/>
</dbReference>
<protein>
    <submittedName>
        <fullName evidence="3">Small GTP-binding protein domain</fullName>
    </submittedName>
</protein>
<dbReference type="FunFam" id="3.40.50.300:FF:000808">
    <property type="entry name" value="Small GTP-binding protein, putative"/>
    <property type="match status" value="1"/>
</dbReference>
<organism evidence="3 4">
    <name type="scientific">Paramicrosporidium saccamoebae</name>
    <dbReference type="NCBI Taxonomy" id="1246581"/>
    <lineage>
        <taxon>Eukaryota</taxon>
        <taxon>Fungi</taxon>
        <taxon>Fungi incertae sedis</taxon>
        <taxon>Cryptomycota</taxon>
        <taxon>Cryptomycota incertae sedis</taxon>
        <taxon>Paramicrosporidium</taxon>
    </lineage>
</organism>
<dbReference type="Pfam" id="PF00071">
    <property type="entry name" value="Ras"/>
    <property type="match status" value="1"/>
</dbReference>
<dbReference type="PANTHER" id="PTHR47977">
    <property type="entry name" value="RAS-RELATED PROTEIN RAB"/>
    <property type="match status" value="1"/>
</dbReference>
<evidence type="ECO:0000256" key="2">
    <source>
        <dbReference type="ARBA" id="ARBA00023134"/>
    </source>
</evidence>
<comment type="caution">
    <text evidence="3">The sequence shown here is derived from an EMBL/GenBank/DDBJ whole genome shotgun (WGS) entry which is preliminary data.</text>
</comment>
<keyword evidence="1" id="KW-0547">Nucleotide-binding</keyword>
<dbReference type="SUPFAM" id="SSF52540">
    <property type="entry name" value="P-loop containing nucleoside triphosphate hydrolases"/>
    <property type="match status" value="1"/>
</dbReference>
<evidence type="ECO:0000313" key="4">
    <source>
        <dbReference type="Proteomes" id="UP000240830"/>
    </source>
</evidence>
<proteinExistence type="predicted"/>
<dbReference type="PRINTS" id="PR00449">
    <property type="entry name" value="RASTRNSFRMNG"/>
</dbReference>
<sequence>MARGEETVGMLRNSSWQNIAYNPFHATIGIDFLSKTMYLEDRTIRLQLWDTAGQERFRTLIPSYIRDSAVTIIVYDVSSRTSFEAVSRWIDDVRNERGDDVIIVIVGNKTDLSDKRQVSTEEAEKKAKDLGCIFIETSAKTGHNVKALFTRIAQALPGSDPSKSDATTTQLIDVRLNPANPPSSDSSRCSC</sequence>